<evidence type="ECO:0000313" key="3">
    <source>
        <dbReference type="Proteomes" id="UP000887013"/>
    </source>
</evidence>
<accession>A0A8X6QEW5</accession>
<name>A0A8X6QEW5_NEPPI</name>
<protein>
    <submittedName>
        <fullName evidence="2">Uncharacterized protein</fullName>
    </submittedName>
</protein>
<dbReference type="Proteomes" id="UP000887013">
    <property type="component" value="Unassembled WGS sequence"/>
</dbReference>
<feature type="compositionally biased region" description="Basic residues" evidence="1">
    <location>
        <begin position="1"/>
        <end position="14"/>
    </location>
</feature>
<reference evidence="2" key="1">
    <citation type="submission" date="2020-08" db="EMBL/GenBank/DDBJ databases">
        <title>Multicomponent nature underlies the extraordinary mechanical properties of spider dragline silk.</title>
        <authorList>
            <person name="Kono N."/>
            <person name="Nakamura H."/>
            <person name="Mori M."/>
            <person name="Yoshida Y."/>
            <person name="Ohtoshi R."/>
            <person name="Malay A.D."/>
            <person name="Moran D.A.P."/>
            <person name="Tomita M."/>
            <person name="Numata K."/>
            <person name="Arakawa K."/>
        </authorList>
    </citation>
    <scope>NUCLEOTIDE SEQUENCE</scope>
</reference>
<proteinExistence type="predicted"/>
<comment type="caution">
    <text evidence="2">The sequence shown here is derived from an EMBL/GenBank/DDBJ whole genome shotgun (WGS) entry which is preliminary data.</text>
</comment>
<evidence type="ECO:0000313" key="2">
    <source>
        <dbReference type="EMBL" id="GFU21472.1"/>
    </source>
</evidence>
<keyword evidence="3" id="KW-1185">Reference proteome</keyword>
<sequence length="86" mass="10146">MWYPKHRRNVRYAKNKNNGEESEDKAHVDEAESTPMPNLDQIYFLQKLGLKEQKPSCQRSRVLDETYYTLNPNVPQIPLEVQNGKK</sequence>
<dbReference type="EMBL" id="BMAW01127525">
    <property type="protein sequence ID" value="GFU21472.1"/>
    <property type="molecule type" value="Genomic_DNA"/>
</dbReference>
<dbReference type="AlphaFoldDB" id="A0A8X6QEW5"/>
<feature type="region of interest" description="Disordered" evidence="1">
    <location>
        <begin position="1"/>
        <end position="36"/>
    </location>
</feature>
<evidence type="ECO:0000256" key="1">
    <source>
        <dbReference type="SAM" id="MobiDB-lite"/>
    </source>
</evidence>
<gene>
    <name evidence="2" type="ORF">NPIL_558821</name>
</gene>
<organism evidence="2 3">
    <name type="scientific">Nephila pilipes</name>
    <name type="common">Giant wood spider</name>
    <name type="synonym">Nephila maculata</name>
    <dbReference type="NCBI Taxonomy" id="299642"/>
    <lineage>
        <taxon>Eukaryota</taxon>
        <taxon>Metazoa</taxon>
        <taxon>Ecdysozoa</taxon>
        <taxon>Arthropoda</taxon>
        <taxon>Chelicerata</taxon>
        <taxon>Arachnida</taxon>
        <taxon>Araneae</taxon>
        <taxon>Araneomorphae</taxon>
        <taxon>Entelegynae</taxon>
        <taxon>Araneoidea</taxon>
        <taxon>Nephilidae</taxon>
        <taxon>Nephila</taxon>
    </lineage>
</organism>